<reference evidence="2 3" key="1">
    <citation type="submission" date="2020-08" db="EMBL/GenBank/DDBJ databases">
        <title>Genomic Encyclopedia of Type Strains, Phase IV (KMG-IV): sequencing the most valuable type-strain genomes for metagenomic binning, comparative biology and taxonomic classification.</title>
        <authorList>
            <person name="Goeker M."/>
        </authorList>
    </citation>
    <scope>NUCLEOTIDE SEQUENCE [LARGE SCALE GENOMIC DNA]</scope>
    <source>
        <strain evidence="2 3">DSM 104969</strain>
    </source>
</reference>
<dbReference type="AlphaFoldDB" id="A0A840CVV9"/>
<evidence type="ECO:0000313" key="2">
    <source>
        <dbReference type="EMBL" id="MBB4036612.1"/>
    </source>
</evidence>
<keyword evidence="1" id="KW-0812">Transmembrane</keyword>
<organism evidence="2 3">
    <name type="scientific">Dysgonomonas hofstadii</name>
    <dbReference type="NCBI Taxonomy" id="637886"/>
    <lineage>
        <taxon>Bacteria</taxon>
        <taxon>Pseudomonadati</taxon>
        <taxon>Bacteroidota</taxon>
        <taxon>Bacteroidia</taxon>
        <taxon>Bacteroidales</taxon>
        <taxon>Dysgonomonadaceae</taxon>
        <taxon>Dysgonomonas</taxon>
    </lineage>
</organism>
<comment type="caution">
    <text evidence="2">The sequence shown here is derived from an EMBL/GenBank/DDBJ whole genome shotgun (WGS) entry which is preliminary data.</text>
</comment>
<dbReference type="Proteomes" id="UP000555103">
    <property type="component" value="Unassembled WGS sequence"/>
</dbReference>
<protein>
    <submittedName>
        <fullName evidence="2">Flp pilus assembly protein TadB</fullName>
    </submittedName>
</protein>
<sequence>MEKIKSKKIKTLDSYLDWDAYIFQFISLLASIGVFMGIVALLYSNITLALIVGVIASVVCFQIFHVVISYFRVQSEILRTLKRIESKLDKPDKD</sequence>
<evidence type="ECO:0000256" key="1">
    <source>
        <dbReference type="SAM" id="Phobius"/>
    </source>
</evidence>
<evidence type="ECO:0000313" key="3">
    <source>
        <dbReference type="Proteomes" id="UP000555103"/>
    </source>
</evidence>
<name>A0A840CVV9_9BACT</name>
<gene>
    <name evidence="2" type="ORF">GGR21_002518</name>
</gene>
<dbReference type="EMBL" id="JACIEP010000008">
    <property type="protein sequence ID" value="MBB4036612.1"/>
    <property type="molecule type" value="Genomic_DNA"/>
</dbReference>
<accession>A0A840CVV9</accession>
<keyword evidence="3" id="KW-1185">Reference proteome</keyword>
<keyword evidence="1" id="KW-0472">Membrane</keyword>
<keyword evidence="1" id="KW-1133">Transmembrane helix</keyword>
<dbReference type="RefSeq" id="WP_183307510.1">
    <property type="nucleotide sequence ID" value="NZ_JACIEP010000008.1"/>
</dbReference>
<feature type="transmembrane region" description="Helical" evidence="1">
    <location>
        <begin position="21"/>
        <end position="43"/>
    </location>
</feature>
<feature type="transmembrane region" description="Helical" evidence="1">
    <location>
        <begin position="49"/>
        <end position="73"/>
    </location>
</feature>
<proteinExistence type="predicted"/>